<organism evidence="1 2">
    <name type="scientific">Pisolithus microcarpus 441</name>
    <dbReference type="NCBI Taxonomy" id="765257"/>
    <lineage>
        <taxon>Eukaryota</taxon>
        <taxon>Fungi</taxon>
        <taxon>Dikarya</taxon>
        <taxon>Basidiomycota</taxon>
        <taxon>Agaricomycotina</taxon>
        <taxon>Agaricomycetes</taxon>
        <taxon>Agaricomycetidae</taxon>
        <taxon>Boletales</taxon>
        <taxon>Sclerodermatineae</taxon>
        <taxon>Pisolithaceae</taxon>
        <taxon>Pisolithus</taxon>
    </lineage>
</organism>
<gene>
    <name evidence="1" type="ORF">PISMIDRAFT_121225</name>
</gene>
<dbReference type="OrthoDB" id="2681472at2759"/>
<protein>
    <submittedName>
        <fullName evidence="1">Uncharacterized protein</fullName>
    </submittedName>
</protein>
<name>A0A0C9XIS7_9AGAM</name>
<accession>A0A0C9XIS7</accession>
<evidence type="ECO:0000313" key="2">
    <source>
        <dbReference type="Proteomes" id="UP000054018"/>
    </source>
</evidence>
<reference evidence="2" key="2">
    <citation type="submission" date="2015-01" db="EMBL/GenBank/DDBJ databases">
        <title>Evolutionary Origins and Diversification of the Mycorrhizal Mutualists.</title>
        <authorList>
            <consortium name="DOE Joint Genome Institute"/>
            <consortium name="Mycorrhizal Genomics Consortium"/>
            <person name="Kohler A."/>
            <person name="Kuo A."/>
            <person name="Nagy L.G."/>
            <person name="Floudas D."/>
            <person name="Copeland A."/>
            <person name="Barry K.W."/>
            <person name="Cichocki N."/>
            <person name="Veneault-Fourrey C."/>
            <person name="LaButti K."/>
            <person name="Lindquist E.A."/>
            <person name="Lipzen A."/>
            <person name="Lundell T."/>
            <person name="Morin E."/>
            <person name="Murat C."/>
            <person name="Riley R."/>
            <person name="Ohm R."/>
            <person name="Sun H."/>
            <person name="Tunlid A."/>
            <person name="Henrissat B."/>
            <person name="Grigoriev I.V."/>
            <person name="Hibbett D.S."/>
            <person name="Martin F."/>
        </authorList>
    </citation>
    <scope>NUCLEOTIDE SEQUENCE [LARGE SCALE GENOMIC DNA]</scope>
    <source>
        <strain evidence="2">441</strain>
    </source>
</reference>
<evidence type="ECO:0000313" key="1">
    <source>
        <dbReference type="EMBL" id="KIK12235.1"/>
    </source>
</evidence>
<dbReference type="HOGENOM" id="CLU_104732_2_1_1"/>
<dbReference type="Proteomes" id="UP000054018">
    <property type="component" value="Unassembled WGS sequence"/>
</dbReference>
<reference evidence="1 2" key="1">
    <citation type="submission" date="2014-04" db="EMBL/GenBank/DDBJ databases">
        <authorList>
            <consortium name="DOE Joint Genome Institute"/>
            <person name="Kuo A."/>
            <person name="Kohler A."/>
            <person name="Costa M.D."/>
            <person name="Nagy L.G."/>
            <person name="Floudas D."/>
            <person name="Copeland A."/>
            <person name="Barry K.W."/>
            <person name="Cichocki N."/>
            <person name="Veneault-Fourrey C."/>
            <person name="LaButti K."/>
            <person name="Lindquist E.A."/>
            <person name="Lipzen A."/>
            <person name="Lundell T."/>
            <person name="Morin E."/>
            <person name="Murat C."/>
            <person name="Sun H."/>
            <person name="Tunlid A."/>
            <person name="Henrissat B."/>
            <person name="Grigoriev I.V."/>
            <person name="Hibbett D.S."/>
            <person name="Martin F."/>
            <person name="Nordberg H.P."/>
            <person name="Cantor M.N."/>
            <person name="Hua S.X."/>
        </authorList>
    </citation>
    <scope>NUCLEOTIDE SEQUENCE [LARGE SCALE GENOMIC DNA]</scope>
    <source>
        <strain evidence="1 2">441</strain>
    </source>
</reference>
<dbReference type="AlphaFoldDB" id="A0A0C9XIS7"/>
<proteinExistence type="predicted"/>
<dbReference type="EMBL" id="KN834103">
    <property type="protein sequence ID" value="KIK12235.1"/>
    <property type="molecule type" value="Genomic_DNA"/>
</dbReference>
<keyword evidence="2" id="KW-1185">Reference proteome</keyword>
<sequence>MLSPPLDDDILLQSFSVSLMVYSKVKKVSLRGKTMSKEEKSMKMKELLFALDDSNYTEFLQVILHKHSLDDYIVTKKKHFPLKYIPLKVKGQWMSDTIDVNDIANYREMVKKIAEETPPVVKVFVDMQHVDKLAVGVRQPVCCSIATTLHKQIVHTYSFHSTVVFT</sequence>